<dbReference type="PROSITE" id="PS51011">
    <property type="entry name" value="ARID"/>
    <property type="match status" value="1"/>
</dbReference>
<feature type="compositionally biased region" description="Gly residues" evidence="4">
    <location>
        <begin position="389"/>
        <end position="407"/>
    </location>
</feature>
<keyword evidence="2" id="KW-0156">Chromatin regulator</keyword>
<keyword evidence="3" id="KW-0539">Nucleus</keyword>
<gene>
    <name evidence="7" type="ORF">RhiXN_07024</name>
</gene>
<evidence type="ECO:0000259" key="5">
    <source>
        <dbReference type="PROSITE" id="PS50048"/>
    </source>
</evidence>
<dbReference type="PANTHER" id="PTHR37534">
    <property type="entry name" value="TRANSCRIPTIONAL ACTIVATOR PROTEIN UGA3"/>
    <property type="match status" value="1"/>
</dbReference>
<proteinExistence type="predicted"/>
<dbReference type="PROSITE" id="PS50048">
    <property type="entry name" value="ZN2_CY6_FUNGAL_2"/>
    <property type="match status" value="1"/>
</dbReference>
<dbReference type="GO" id="GO:0006325">
    <property type="term" value="P:chromatin organization"/>
    <property type="evidence" value="ECO:0007669"/>
    <property type="project" value="UniProtKB-KW"/>
</dbReference>
<dbReference type="GO" id="GO:0000981">
    <property type="term" value="F:DNA-binding transcription factor activity, RNA polymerase II-specific"/>
    <property type="evidence" value="ECO:0007669"/>
    <property type="project" value="InterPro"/>
</dbReference>
<dbReference type="GO" id="GO:0003677">
    <property type="term" value="F:DNA binding"/>
    <property type="evidence" value="ECO:0007669"/>
    <property type="project" value="InterPro"/>
</dbReference>
<dbReference type="SMART" id="SM01014">
    <property type="entry name" value="ARID"/>
    <property type="match status" value="1"/>
</dbReference>
<dbReference type="InterPro" id="IPR001606">
    <property type="entry name" value="ARID_dom"/>
</dbReference>
<dbReference type="CDD" id="cd00067">
    <property type="entry name" value="GAL4"/>
    <property type="match status" value="2"/>
</dbReference>
<dbReference type="KEGG" id="rsx:RhiXN_07024"/>
<dbReference type="InterPro" id="IPR036864">
    <property type="entry name" value="Zn2-C6_fun-type_DNA-bd_sf"/>
</dbReference>
<dbReference type="CDD" id="cd16100">
    <property type="entry name" value="ARID"/>
    <property type="match status" value="1"/>
</dbReference>
<evidence type="ECO:0000256" key="1">
    <source>
        <dbReference type="ARBA" id="ARBA00004123"/>
    </source>
</evidence>
<accession>A0A8H8P4H0</accession>
<dbReference type="GO" id="GO:0008270">
    <property type="term" value="F:zinc ion binding"/>
    <property type="evidence" value="ECO:0007669"/>
    <property type="project" value="InterPro"/>
</dbReference>
<dbReference type="SMART" id="SM00501">
    <property type="entry name" value="BRIGHT"/>
    <property type="match status" value="1"/>
</dbReference>
<feature type="region of interest" description="Disordered" evidence="4">
    <location>
        <begin position="1633"/>
        <end position="1664"/>
    </location>
</feature>
<dbReference type="Gene3D" id="1.10.150.60">
    <property type="entry name" value="ARID DNA-binding domain"/>
    <property type="match status" value="1"/>
</dbReference>
<dbReference type="Pfam" id="PF11951">
    <property type="entry name" value="Fungal_trans_2"/>
    <property type="match status" value="2"/>
</dbReference>
<feature type="region of interest" description="Disordered" evidence="4">
    <location>
        <begin position="358"/>
        <end position="445"/>
    </location>
</feature>
<dbReference type="Pfam" id="PF00172">
    <property type="entry name" value="Zn_clus"/>
    <property type="match status" value="1"/>
</dbReference>
<feature type="domain" description="Zn(2)-C6 fungal-type" evidence="5">
    <location>
        <begin position="1594"/>
        <end position="1622"/>
    </location>
</feature>
<dbReference type="Pfam" id="PF01388">
    <property type="entry name" value="ARID"/>
    <property type="match status" value="1"/>
</dbReference>
<dbReference type="SUPFAM" id="SSF48371">
    <property type="entry name" value="ARM repeat"/>
    <property type="match status" value="1"/>
</dbReference>
<dbReference type="SUPFAM" id="SSF57701">
    <property type="entry name" value="Zn2/Cys6 DNA-binding domain"/>
    <property type="match status" value="1"/>
</dbReference>
<dbReference type="Proteomes" id="UP000650533">
    <property type="component" value="Chromosome 13"/>
</dbReference>
<dbReference type="SUPFAM" id="SSF46774">
    <property type="entry name" value="ARID-like"/>
    <property type="match status" value="1"/>
</dbReference>
<dbReference type="PROSITE" id="PS00463">
    <property type="entry name" value="ZN2_CY6_FUNGAL_1"/>
    <property type="match status" value="1"/>
</dbReference>
<dbReference type="RefSeq" id="XP_043185312.1">
    <property type="nucleotide sequence ID" value="XM_043326840.1"/>
</dbReference>
<evidence type="ECO:0000259" key="6">
    <source>
        <dbReference type="PROSITE" id="PS51011"/>
    </source>
</evidence>
<name>A0A8H8P4H0_9AGAM</name>
<organism evidence="7 8">
    <name type="scientific">Rhizoctonia solani</name>
    <dbReference type="NCBI Taxonomy" id="456999"/>
    <lineage>
        <taxon>Eukaryota</taxon>
        <taxon>Fungi</taxon>
        <taxon>Dikarya</taxon>
        <taxon>Basidiomycota</taxon>
        <taxon>Agaricomycotina</taxon>
        <taxon>Agaricomycetes</taxon>
        <taxon>Cantharellales</taxon>
        <taxon>Ceratobasidiaceae</taxon>
        <taxon>Rhizoctonia</taxon>
    </lineage>
</organism>
<evidence type="ECO:0000313" key="8">
    <source>
        <dbReference type="Proteomes" id="UP000650533"/>
    </source>
</evidence>
<reference evidence="7" key="1">
    <citation type="submission" date="2020-05" db="EMBL/GenBank/DDBJ databases">
        <title>Evolutionary and genomic comparisons of hybrid uninucleate and nonhybrid Rhizoctonia fungi.</title>
        <authorList>
            <person name="Li C."/>
            <person name="Chen X."/>
        </authorList>
    </citation>
    <scope>NUCLEOTIDE SEQUENCE</scope>
    <source>
        <strain evidence="7">AG-1 IA</strain>
    </source>
</reference>
<protein>
    <submittedName>
        <fullName evidence="7">Fungal specific transcription factor domain</fullName>
    </submittedName>
</protein>
<dbReference type="InterPro" id="IPR036431">
    <property type="entry name" value="ARID_dom_sf"/>
</dbReference>
<evidence type="ECO:0000256" key="2">
    <source>
        <dbReference type="ARBA" id="ARBA00022853"/>
    </source>
</evidence>
<dbReference type="PANTHER" id="PTHR37534:SF46">
    <property type="entry name" value="ZN(II)2CYS6 TRANSCRIPTION FACTOR (EUROFUNG)"/>
    <property type="match status" value="1"/>
</dbReference>
<dbReference type="GO" id="GO:0005634">
    <property type="term" value="C:nucleus"/>
    <property type="evidence" value="ECO:0007669"/>
    <property type="project" value="UniProtKB-SubCell"/>
</dbReference>
<dbReference type="Gene3D" id="4.10.240.10">
    <property type="entry name" value="Zn(2)-C6 fungal-type DNA-binding domain"/>
    <property type="match status" value="1"/>
</dbReference>
<evidence type="ECO:0000313" key="7">
    <source>
        <dbReference type="EMBL" id="QRW25075.1"/>
    </source>
</evidence>
<dbReference type="GeneID" id="67029303"/>
<feature type="domain" description="ARID" evidence="6">
    <location>
        <begin position="70"/>
        <end position="196"/>
    </location>
</feature>
<feature type="compositionally biased region" description="Low complexity" evidence="4">
    <location>
        <begin position="358"/>
        <end position="375"/>
    </location>
</feature>
<dbReference type="SMART" id="SM00066">
    <property type="entry name" value="GAL4"/>
    <property type="match status" value="2"/>
</dbReference>
<dbReference type="InterPro" id="IPR001138">
    <property type="entry name" value="Zn2Cys6_DnaBD"/>
</dbReference>
<feature type="compositionally biased region" description="Basic and acidic residues" evidence="4">
    <location>
        <begin position="422"/>
        <end position="435"/>
    </location>
</feature>
<dbReference type="InterPro" id="IPR021858">
    <property type="entry name" value="Fun_TF"/>
</dbReference>
<dbReference type="InterPro" id="IPR016024">
    <property type="entry name" value="ARM-type_fold"/>
</dbReference>
<comment type="subcellular location">
    <subcellularLocation>
        <location evidence="1">Nucleus</location>
    </subcellularLocation>
</comment>
<evidence type="ECO:0000256" key="4">
    <source>
        <dbReference type="SAM" id="MobiDB-lite"/>
    </source>
</evidence>
<evidence type="ECO:0000256" key="3">
    <source>
        <dbReference type="ARBA" id="ARBA00023242"/>
    </source>
</evidence>
<dbReference type="EMBL" id="CP059670">
    <property type="protein sequence ID" value="QRW25075.1"/>
    <property type="molecule type" value="Genomic_DNA"/>
</dbReference>
<sequence length="2149" mass="236324">MSEEMFGQTGMSSGGLNNMNNMNNMNNDLAKQMSLLTAAGRLRATSASGQQQQAMRNGMAPPVPPNVPGDKQRAQFLAMLTQVLAQRGIALPPFVSGQPNPAYSPDTGPLKNVQPASDNRLGALRLPGAVPGRTGDIDLFKLWSAVTGAGGMQRIQAGGQWDAVANHIGFQQSPQVPGQLPQLYFLVLAPLEEHMKRTAQAKQAQMLAQQQQQQQQQNLTPAQLHQQQQQGMGVTGMQNPGMVNPALGAMQNSALGGMQNSMQNNMGNPALGAMQNPALGAAGLGVASMANPALNGMQNPAAALGGMQNPAAALGGMQNPAALGGMQNPTIGGVMQNNLAGGVMQNNLTGLGAMQMTPAQMHQQQNQQPPLTPAQMHAMQNPASNGPNPGLGVGVGVGVGHGVGGPSGSTMPPPAPVPVELGGKRKSEPDEDEKRAKLKVGDPAPAAATRRTKIEYVPLRLDVETWGGRALDGMMAGIGAQGSMEKNIREIAELGTVDITSITLSLRARTPRSLGYALGILSTLSSHVQQSFPLIRCEDLLDVLVELLESAALEGDGWLGGPLGSEREVVQNRIKHEDDAPVKQEDGGAELWDEQDEEVPIRTHRELVRIAAEAGVGLRARGRGWDGGAVGSDMSVKREDDLLADDIEPDLTSNYGDVAPPGLVRSDVIITIVRLLRNFSIGPDNCQFMARDGSRVVDVLANIIGFREGKETQTDGLFAWDSGVDISISPVASPLNLSQLLRVRKDVLHIIANLGLHLRLNPSSPTPQKLFELMASFLLDPTDTRPPVQLYQHLLPNRRFSLSTEIALDALSRIAHADANRAVFQRTVSPPLLKAVFMALTKMLPSEQNDMFLLIRFESWMAYAERVSLGLYALACSLSPSTRADIRTNHRALGSSVLRMMCRMAQYDPSSEKTNTPWAQRSPFVCLVRRVVEALRIIDDLEEEVQVGWPVRGGKLEGAKGSGWLSGIGSDDALMMMSIEGLDNVLFEDLEMLTRVGKFGKSNSLNIAYLGNFAVKRHPLPIRTYTWSIKIKQLNSAHKRYSYQLRLSISLRGGSKLQTILHISALLAAGLMYVALATICVAVLRVTAEDKREEPFMIPPQRPSTRKKCDETRPVCQRCKQGKFKCLGYAYLDSLESLHNSLTSRTKRLAETPLFSYQPMLLPSSDAQGLPPSAKSSPAPLTPVNHPQALIAHPVKPPERRRSELVTAAVTPTGSCERQHSESIPRILRLESEHINKVVELVLSQNAAVARRAYRSDLLRWCMYLGAQITQMLLDGLGRKNYLDIIRRFHQQIVSNSPLVVNSDPTTRLSGALDLCLYACMVSNSAAGYSIFRNTTPLWYQLAANFPLVWSHGSTVSLAYAISVPRYELSKFILWDIICALAFGTPSILQYDTTCQPMNVHKSYLEWVYGCPLPFIVLLAKINASHNRPLVLRDQHEIEMHLKQWDSKSTYPDKDSCKTVARLAVQESWRQAIYIYLYMGMCNADSADPRVEAAVRQIFLLSSTVQSTNPLGIHLFAPCFIASVAARAENHRAMLRSRIYAYREANSWILTGADFVPVFDHLWRGAARDGRPVTWDDYASSTKPKRLPGPAGTSCLTCKRRRKKCDQGRPTCQKCVEGGYDCLGYDHIQQRKAAKSNSATSHHGYMEGHSRPLASVNKNEGSSIGDSDQLAVSFALRPQNTPFGGYYEAPFYEPAGCSPSTEASSDSTPIHSSLVTVNNSPWNALSSPLFDSPADPEETNAEPSHLSNLYRLNFLVGAQTAQRLSPLSLGERHSINYVLNLFERVFDSVYFKPRDHHATLLRSVIVNRIQASSITRCAVVLAAKMVESMLNGNSSNNRITFKESVHRFENHLHAVKAGRLNQQEIQYLLNGFLEVAFLKMRVSNGYNAYRLLRNAAPTFLEIVYSDPGLWPDPSGPPAVCMSKVITSTRFELGHFALMDVLCSMAYGLPQVVDYETATLSPEAEIHPIEWVHGCPLEFQICIALMNDRCTKSYVAPDWQMIEHRLQSYKVRLTLVDQTESWRNIARLAVVESWRQALLIYLYMAVCGISSNDIRVQSAVRQIFQLFKTVKRQEPPKVNVHFMFQYLIAGACTRNETQRALVRERLLDSFDNECWLLPGSDMVPVLDHLWHGAAANGRPFKWSDYITSRQ</sequence>